<organism evidence="3 4">
    <name type="scientific">Abyssobacteria bacterium (strain SURF_5)</name>
    <dbReference type="NCBI Taxonomy" id="2093360"/>
    <lineage>
        <taxon>Bacteria</taxon>
        <taxon>Pseudomonadati</taxon>
        <taxon>Candidatus Hydrogenedentota</taxon>
        <taxon>Candidatus Abyssobacteria</taxon>
    </lineage>
</organism>
<reference evidence="3 4" key="1">
    <citation type="journal article" date="2017" name="ISME J.">
        <title>Energy and carbon metabolisms in a deep terrestrial subsurface fluid microbial community.</title>
        <authorList>
            <person name="Momper L."/>
            <person name="Jungbluth S.P."/>
            <person name="Lee M.D."/>
            <person name="Amend J.P."/>
        </authorList>
    </citation>
    <scope>NUCLEOTIDE SEQUENCE [LARGE SCALE GENOMIC DNA]</scope>
    <source>
        <strain evidence="3">SURF_5</strain>
    </source>
</reference>
<keyword evidence="2" id="KW-0812">Transmembrane</keyword>
<feature type="transmembrane region" description="Helical" evidence="2">
    <location>
        <begin position="14"/>
        <end position="36"/>
    </location>
</feature>
<evidence type="ECO:0000256" key="1">
    <source>
        <dbReference type="SAM" id="MobiDB-lite"/>
    </source>
</evidence>
<keyword evidence="2" id="KW-0472">Membrane</keyword>
<feature type="compositionally biased region" description="Basic residues" evidence="1">
    <location>
        <begin position="96"/>
        <end position="106"/>
    </location>
</feature>
<gene>
    <name evidence="3" type="ORF">C4520_01200</name>
</gene>
<keyword evidence="2" id="KW-1133">Transmembrane helix</keyword>
<accession>A0A3A4P4J3</accession>
<feature type="region of interest" description="Disordered" evidence="1">
    <location>
        <begin position="87"/>
        <end position="106"/>
    </location>
</feature>
<dbReference type="Proteomes" id="UP000265882">
    <property type="component" value="Unassembled WGS sequence"/>
</dbReference>
<proteinExistence type="predicted"/>
<protein>
    <submittedName>
        <fullName evidence="3">Uncharacterized protein</fullName>
    </submittedName>
</protein>
<name>A0A3A4P4J3_ABYX5</name>
<dbReference type="EMBL" id="QZKU01000013">
    <property type="protein sequence ID" value="RJP26072.1"/>
    <property type="molecule type" value="Genomic_DNA"/>
</dbReference>
<feature type="transmembrane region" description="Helical" evidence="2">
    <location>
        <begin position="48"/>
        <end position="74"/>
    </location>
</feature>
<dbReference type="AlphaFoldDB" id="A0A3A4P4J3"/>
<comment type="caution">
    <text evidence="3">The sequence shown here is derived from an EMBL/GenBank/DDBJ whole genome shotgun (WGS) entry which is preliminary data.</text>
</comment>
<evidence type="ECO:0000256" key="2">
    <source>
        <dbReference type="SAM" id="Phobius"/>
    </source>
</evidence>
<evidence type="ECO:0000313" key="3">
    <source>
        <dbReference type="EMBL" id="RJP26072.1"/>
    </source>
</evidence>
<evidence type="ECO:0000313" key="4">
    <source>
        <dbReference type="Proteomes" id="UP000265882"/>
    </source>
</evidence>
<sequence length="106" mass="11966">MNDNRGQSRWTARLLMRTIGAGILAVVVVMALLGVFVLDLTKSVNAFFIFWSIFFFLLLMAIVIAMLDALATIGKFRSETAKMRAVFHPEPEKRDAGKRRKSNMES</sequence>